<evidence type="ECO:0000313" key="2">
    <source>
        <dbReference type="EMBL" id="OGM25152.1"/>
    </source>
</evidence>
<organism evidence="2 3">
    <name type="scientific">Candidatus Woesebacteria bacterium RIFCSPHIGHO2_01_FULL_39_28</name>
    <dbReference type="NCBI Taxonomy" id="1802496"/>
    <lineage>
        <taxon>Bacteria</taxon>
        <taxon>Candidatus Woeseibacteriota</taxon>
    </lineage>
</organism>
<keyword evidence="1" id="KW-0472">Membrane</keyword>
<keyword evidence="1" id="KW-1133">Transmembrane helix</keyword>
<reference evidence="2 3" key="1">
    <citation type="journal article" date="2016" name="Nat. Commun.">
        <title>Thousands of microbial genomes shed light on interconnected biogeochemical processes in an aquifer system.</title>
        <authorList>
            <person name="Anantharaman K."/>
            <person name="Brown C.T."/>
            <person name="Hug L.A."/>
            <person name="Sharon I."/>
            <person name="Castelle C.J."/>
            <person name="Probst A.J."/>
            <person name="Thomas B.C."/>
            <person name="Singh A."/>
            <person name="Wilkins M.J."/>
            <person name="Karaoz U."/>
            <person name="Brodie E.L."/>
            <person name="Williams K.H."/>
            <person name="Hubbard S.S."/>
            <person name="Banfield J.F."/>
        </authorList>
    </citation>
    <scope>NUCLEOTIDE SEQUENCE [LARGE SCALE GENOMIC DNA]</scope>
</reference>
<dbReference type="EMBL" id="MGGI01000022">
    <property type="protein sequence ID" value="OGM25152.1"/>
    <property type="molecule type" value="Genomic_DNA"/>
</dbReference>
<accession>A0A1F7YCY8</accession>
<evidence type="ECO:0000313" key="3">
    <source>
        <dbReference type="Proteomes" id="UP000178851"/>
    </source>
</evidence>
<proteinExistence type="predicted"/>
<gene>
    <name evidence="2" type="ORF">A2627_00075</name>
</gene>
<feature type="transmembrane region" description="Helical" evidence="1">
    <location>
        <begin position="12"/>
        <end position="34"/>
    </location>
</feature>
<dbReference type="AlphaFoldDB" id="A0A1F7YCY8"/>
<keyword evidence="1" id="KW-0812">Transmembrane</keyword>
<protein>
    <submittedName>
        <fullName evidence="2">Uncharacterized protein</fullName>
    </submittedName>
</protein>
<name>A0A1F7YCY8_9BACT</name>
<sequence length="105" mass="11664">MYLTQIVVQQAVDILVVFVVLVAIVVRPVLVALLAVTSRIIAPEVLGAVPGIRKILLDALYLEGQRRLQEDQHRQRGRRRLAPLSVVMITVSRPNLSAISFLTKT</sequence>
<evidence type="ECO:0000256" key="1">
    <source>
        <dbReference type="SAM" id="Phobius"/>
    </source>
</evidence>
<comment type="caution">
    <text evidence="2">The sequence shown here is derived from an EMBL/GenBank/DDBJ whole genome shotgun (WGS) entry which is preliminary data.</text>
</comment>
<dbReference type="Proteomes" id="UP000178851">
    <property type="component" value="Unassembled WGS sequence"/>
</dbReference>